<proteinExistence type="predicted"/>
<protein>
    <submittedName>
        <fullName evidence="2">Uncharacterized protein</fullName>
    </submittedName>
</protein>
<sequence>MLAVQADRVCPGDRSSHFSKQSLRDSARYDHAAPEQVGMSGPQATAQDASDLRSRIGMRSRRGDLDLAARHDGGQRHSLAQRHGLRQSHTALCRTLGRGSAPSLLPRLACADCSTTFSSSTEFCGWGSPASGRYASKLLRRKRVSSSRLQSWQSMLPRKLASWFTRAWNALQDMSSLADFFFGM</sequence>
<name>A0ABN9U1F4_9DINO</name>
<keyword evidence="3" id="KW-1185">Reference proteome</keyword>
<organism evidence="2 3">
    <name type="scientific">Prorocentrum cordatum</name>
    <dbReference type="NCBI Taxonomy" id="2364126"/>
    <lineage>
        <taxon>Eukaryota</taxon>
        <taxon>Sar</taxon>
        <taxon>Alveolata</taxon>
        <taxon>Dinophyceae</taxon>
        <taxon>Prorocentrales</taxon>
        <taxon>Prorocentraceae</taxon>
        <taxon>Prorocentrum</taxon>
    </lineage>
</organism>
<feature type="region of interest" description="Disordered" evidence="1">
    <location>
        <begin position="1"/>
        <end position="27"/>
    </location>
</feature>
<accession>A0ABN9U1F4</accession>
<evidence type="ECO:0000256" key="1">
    <source>
        <dbReference type="SAM" id="MobiDB-lite"/>
    </source>
</evidence>
<comment type="caution">
    <text evidence="2">The sequence shown here is derived from an EMBL/GenBank/DDBJ whole genome shotgun (WGS) entry which is preliminary data.</text>
</comment>
<gene>
    <name evidence="2" type="ORF">PCOR1329_LOCUS44345</name>
</gene>
<evidence type="ECO:0000313" key="3">
    <source>
        <dbReference type="Proteomes" id="UP001189429"/>
    </source>
</evidence>
<feature type="compositionally biased region" description="Basic and acidic residues" evidence="1">
    <location>
        <begin position="10"/>
        <end position="27"/>
    </location>
</feature>
<dbReference type="EMBL" id="CAUYUJ010015327">
    <property type="protein sequence ID" value="CAK0852615.1"/>
    <property type="molecule type" value="Genomic_DNA"/>
</dbReference>
<dbReference type="Proteomes" id="UP001189429">
    <property type="component" value="Unassembled WGS sequence"/>
</dbReference>
<evidence type="ECO:0000313" key="2">
    <source>
        <dbReference type="EMBL" id="CAK0852615.1"/>
    </source>
</evidence>
<reference evidence="2" key="1">
    <citation type="submission" date="2023-10" db="EMBL/GenBank/DDBJ databases">
        <authorList>
            <person name="Chen Y."/>
            <person name="Shah S."/>
            <person name="Dougan E. K."/>
            <person name="Thang M."/>
            <person name="Chan C."/>
        </authorList>
    </citation>
    <scope>NUCLEOTIDE SEQUENCE [LARGE SCALE GENOMIC DNA]</scope>
</reference>